<feature type="transmembrane region" description="Helical" evidence="1">
    <location>
        <begin position="94"/>
        <end position="116"/>
    </location>
</feature>
<keyword evidence="1" id="KW-1133">Transmembrane helix</keyword>
<proteinExistence type="predicted"/>
<evidence type="ECO:0000313" key="2">
    <source>
        <dbReference type="EMBL" id="ETW96194.1"/>
    </source>
</evidence>
<keyword evidence="1" id="KW-0472">Membrane</keyword>
<dbReference type="EMBL" id="AZHX01002219">
    <property type="protein sequence ID" value="ETW96194.1"/>
    <property type="molecule type" value="Genomic_DNA"/>
</dbReference>
<organism evidence="2 3">
    <name type="scientific">Candidatus Entotheonella gemina</name>
    <dbReference type="NCBI Taxonomy" id="1429439"/>
    <lineage>
        <taxon>Bacteria</taxon>
        <taxon>Pseudomonadati</taxon>
        <taxon>Nitrospinota/Tectimicrobiota group</taxon>
        <taxon>Candidatus Tectimicrobiota</taxon>
        <taxon>Candidatus Entotheonellia</taxon>
        <taxon>Candidatus Entotheonellales</taxon>
        <taxon>Candidatus Entotheonellaceae</taxon>
        <taxon>Candidatus Entotheonella</taxon>
    </lineage>
</organism>
<keyword evidence="3" id="KW-1185">Reference proteome</keyword>
<dbReference type="Proteomes" id="UP000019140">
    <property type="component" value="Unassembled WGS sequence"/>
</dbReference>
<name>W4LE30_9BACT</name>
<gene>
    <name evidence="2" type="ORF">ETSY2_46870</name>
</gene>
<sequence length="119" mass="13219">MSEAYDSKDLAVFKAEILQAVNQIHSTMEVGLANTRKEMSELKLDTSREISELKLELASRMGQINERLAKVEERLDHIPTKTESGALEVRLTRWIPAMAAIGGLIGSLFGVIARILKLI</sequence>
<evidence type="ECO:0008006" key="4">
    <source>
        <dbReference type="Google" id="ProtNLM"/>
    </source>
</evidence>
<reference evidence="2 3" key="1">
    <citation type="journal article" date="2014" name="Nature">
        <title>An environmental bacterial taxon with a large and distinct metabolic repertoire.</title>
        <authorList>
            <person name="Wilson M.C."/>
            <person name="Mori T."/>
            <person name="Ruckert C."/>
            <person name="Uria A.R."/>
            <person name="Helf M.J."/>
            <person name="Takada K."/>
            <person name="Gernert C."/>
            <person name="Steffens U.A."/>
            <person name="Heycke N."/>
            <person name="Schmitt S."/>
            <person name="Rinke C."/>
            <person name="Helfrich E.J."/>
            <person name="Brachmann A.O."/>
            <person name="Gurgui C."/>
            <person name="Wakimoto T."/>
            <person name="Kracht M."/>
            <person name="Crusemann M."/>
            <person name="Hentschel U."/>
            <person name="Abe I."/>
            <person name="Matsunaga S."/>
            <person name="Kalinowski J."/>
            <person name="Takeyama H."/>
            <person name="Piel J."/>
        </authorList>
    </citation>
    <scope>NUCLEOTIDE SEQUENCE [LARGE SCALE GENOMIC DNA]</scope>
    <source>
        <strain evidence="3">TSY2</strain>
    </source>
</reference>
<comment type="caution">
    <text evidence="2">The sequence shown here is derived from an EMBL/GenBank/DDBJ whole genome shotgun (WGS) entry which is preliminary data.</text>
</comment>
<protein>
    <recommendedName>
        <fullName evidence="4">DUF1640 domain-containing protein</fullName>
    </recommendedName>
</protein>
<keyword evidence="1" id="KW-0812">Transmembrane</keyword>
<dbReference type="HOGENOM" id="CLU_2057085_0_0_7"/>
<evidence type="ECO:0000256" key="1">
    <source>
        <dbReference type="SAM" id="Phobius"/>
    </source>
</evidence>
<dbReference type="AlphaFoldDB" id="W4LE30"/>
<accession>W4LE30</accession>
<evidence type="ECO:0000313" key="3">
    <source>
        <dbReference type="Proteomes" id="UP000019140"/>
    </source>
</evidence>